<evidence type="ECO:0000313" key="3">
    <source>
        <dbReference type="Proteomes" id="UP001152888"/>
    </source>
</evidence>
<feature type="chain" id="PRO_5040443582" evidence="1">
    <location>
        <begin position="22"/>
        <end position="50"/>
    </location>
</feature>
<comment type="caution">
    <text evidence="2">The sequence shown here is derived from an EMBL/GenBank/DDBJ whole genome shotgun (WGS) entry which is preliminary data.</text>
</comment>
<feature type="signal peptide" evidence="1">
    <location>
        <begin position="1"/>
        <end position="21"/>
    </location>
</feature>
<dbReference type="EMBL" id="CAKOFQ010007521">
    <property type="protein sequence ID" value="CAH2002961.1"/>
    <property type="molecule type" value="Genomic_DNA"/>
</dbReference>
<protein>
    <submittedName>
        <fullName evidence="2">Uncharacterized protein</fullName>
    </submittedName>
</protein>
<organism evidence="2 3">
    <name type="scientific">Acanthoscelides obtectus</name>
    <name type="common">Bean weevil</name>
    <name type="synonym">Bruchus obtectus</name>
    <dbReference type="NCBI Taxonomy" id="200917"/>
    <lineage>
        <taxon>Eukaryota</taxon>
        <taxon>Metazoa</taxon>
        <taxon>Ecdysozoa</taxon>
        <taxon>Arthropoda</taxon>
        <taxon>Hexapoda</taxon>
        <taxon>Insecta</taxon>
        <taxon>Pterygota</taxon>
        <taxon>Neoptera</taxon>
        <taxon>Endopterygota</taxon>
        <taxon>Coleoptera</taxon>
        <taxon>Polyphaga</taxon>
        <taxon>Cucujiformia</taxon>
        <taxon>Chrysomeloidea</taxon>
        <taxon>Chrysomelidae</taxon>
        <taxon>Bruchinae</taxon>
        <taxon>Bruchini</taxon>
        <taxon>Acanthoscelides</taxon>
    </lineage>
</organism>
<reference evidence="2" key="1">
    <citation type="submission" date="2022-03" db="EMBL/GenBank/DDBJ databases">
        <authorList>
            <person name="Sayadi A."/>
        </authorList>
    </citation>
    <scope>NUCLEOTIDE SEQUENCE</scope>
</reference>
<gene>
    <name evidence="2" type="ORF">ACAOBT_LOCUS27083</name>
</gene>
<sequence>MMKLLVLVLLIVALLVSMVAAECEITECNRFCHKIGRTVGLCVFGQCVCQ</sequence>
<dbReference type="InterPro" id="IPR036574">
    <property type="entry name" value="Scorpion_toxin-like_sf"/>
</dbReference>
<evidence type="ECO:0000256" key="1">
    <source>
        <dbReference type="SAM" id="SignalP"/>
    </source>
</evidence>
<dbReference type="GO" id="GO:0051707">
    <property type="term" value="P:response to other organism"/>
    <property type="evidence" value="ECO:0007669"/>
    <property type="project" value="UniProtKB-ARBA"/>
</dbReference>
<accession>A0A9P0M1A1</accession>
<name>A0A9P0M1A1_ACAOB</name>
<proteinExistence type="predicted"/>
<dbReference type="Gene3D" id="3.30.30.10">
    <property type="entry name" value="Knottin, scorpion toxin-like"/>
    <property type="match status" value="1"/>
</dbReference>
<dbReference type="AlphaFoldDB" id="A0A9P0M1A1"/>
<keyword evidence="3" id="KW-1185">Reference proteome</keyword>
<evidence type="ECO:0000313" key="2">
    <source>
        <dbReference type="EMBL" id="CAH2002961.1"/>
    </source>
</evidence>
<dbReference type="Proteomes" id="UP001152888">
    <property type="component" value="Unassembled WGS sequence"/>
</dbReference>
<keyword evidence="1" id="KW-0732">Signal</keyword>